<gene>
    <name evidence="2" type="ORF">WN55_03323</name>
</gene>
<organism evidence="2 3">
    <name type="scientific">Dufourea novaeangliae</name>
    <name type="common">Sweat bee</name>
    <dbReference type="NCBI Taxonomy" id="178035"/>
    <lineage>
        <taxon>Eukaryota</taxon>
        <taxon>Metazoa</taxon>
        <taxon>Ecdysozoa</taxon>
        <taxon>Arthropoda</taxon>
        <taxon>Hexapoda</taxon>
        <taxon>Insecta</taxon>
        <taxon>Pterygota</taxon>
        <taxon>Neoptera</taxon>
        <taxon>Endopterygota</taxon>
        <taxon>Hymenoptera</taxon>
        <taxon>Apocrita</taxon>
        <taxon>Aculeata</taxon>
        <taxon>Apoidea</taxon>
        <taxon>Anthophila</taxon>
        <taxon>Halictidae</taxon>
        <taxon>Rophitinae</taxon>
        <taxon>Dufourea</taxon>
    </lineage>
</organism>
<accession>A0A154PMY2</accession>
<feature type="region of interest" description="Disordered" evidence="1">
    <location>
        <begin position="29"/>
        <end position="82"/>
    </location>
</feature>
<dbReference type="Proteomes" id="UP000076502">
    <property type="component" value="Unassembled WGS sequence"/>
</dbReference>
<sequence>MRENTRNSWIKSARGAVNIFARRTRPVICIPPRGHGDQSRFRSDRSRRTARPKKKRKSSSKLARNKMHVKPGSSVPRELTDNNRRLCRSQVRSGEERGTLRRVSRLTRWLSFVNRHYCYGHVTSRGYQLDVFFRTLQTRVAMKSCRDHGRLL</sequence>
<evidence type="ECO:0000313" key="2">
    <source>
        <dbReference type="EMBL" id="KZC12570.1"/>
    </source>
</evidence>
<reference evidence="2 3" key="1">
    <citation type="submission" date="2015-07" db="EMBL/GenBank/DDBJ databases">
        <title>The genome of Dufourea novaeangliae.</title>
        <authorList>
            <person name="Pan H."/>
            <person name="Kapheim K."/>
        </authorList>
    </citation>
    <scope>NUCLEOTIDE SEQUENCE [LARGE SCALE GENOMIC DNA]</scope>
    <source>
        <strain evidence="2">0120121106</strain>
        <tissue evidence="2">Whole body</tissue>
    </source>
</reference>
<keyword evidence="3" id="KW-1185">Reference proteome</keyword>
<name>A0A154PMY2_DUFNO</name>
<feature type="compositionally biased region" description="Basic residues" evidence="1">
    <location>
        <begin position="48"/>
        <end position="69"/>
    </location>
</feature>
<proteinExistence type="predicted"/>
<feature type="compositionally biased region" description="Basic and acidic residues" evidence="1">
    <location>
        <begin position="34"/>
        <end position="47"/>
    </location>
</feature>
<protein>
    <submittedName>
        <fullName evidence="2">Uncharacterized protein</fullName>
    </submittedName>
</protein>
<dbReference type="EMBL" id="KQ434954">
    <property type="protein sequence ID" value="KZC12570.1"/>
    <property type="molecule type" value="Genomic_DNA"/>
</dbReference>
<evidence type="ECO:0000313" key="3">
    <source>
        <dbReference type="Proteomes" id="UP000076502"/>
    </source>
</evidence>
<evidence type="ECO:0000256" key="1">
    <source>
        <dbReference type="SAM" id="MobiDB-lite"/>
    </source>
</evidence>
<dbReference type="AlphaFoldDB" id="A0A154PMY2"/>